<protein>
    <submittedName>
        <fullName evidence="1">Uncharacterized protein</fullName>
    </submittedName>
</protein>
<dbReference type="Gramene" id="OMO59407">
    <property type="protein sequence ID" value="OMO59407"/>
    <property type="gene ID" value="CCACVL1_24850"/>
</dbReference>
<proteinExistence type="predicted"/>
<sequence length="82" mass="8891">MSSIPSPADASLADKAIISLMRHPYLLKILASDFTPQAASSVFLTDDRLNGNEGSNPCRCTPFSLLLAFLNPQLCYDLFLTA</sequence>
<dbReference type="Proteomes" id="UP000188268">
    <property type="component" value="Unassembled WGS sequence"/>
</dbReference>
<organism evidence="1 2">
    <name type="scientific">Corchorus capsularis</name>
    <name type="common">Jute</name>
    <dbReference type="NCBI Taxonomy" id="210143"/>
    <lineage>
        <taxon>Eukaryota</taxon>
        <taxon>Viridiplantae</taxon>
        <taxon>Streptophyta</taxon>
        <taxon>Embryophyta</taxon>
        <taxon>Tracheophyta</taxon>
        <taxon>Spermatophyta</taxon>
        <taxon>Magnoliopsida</taxon>
        <taxon>eudicotyledons</taxon>
        <taxon>Gunneridae</taxon>
        <taxon>Pentapetalae</taxon>
        <taxon>rosids</taxon>
        <taxon>malvids</taxon>
        <taxon>Malvales</taxon>
        <taxon>Malvaceae</taxon>
        <taxon>Grewioideae</taxon>
        <taxon>Apeibeae</taxon>
        <taxon>Corchorus</taxon>
    </lineage>
</organism>
<name>A0A1R3GMZ1_COCAP</name>
<keyword evidence="2" id="KW-1185">Reference proteome</keyword>
<dbReference type="EMBL" id="AWWV01013959">
    <property type="protein sequence ID" value="OMO59407.1"/>
    <property type="molecule type" value="Genomic_DNA"/>
</dbReference>
<dbReference type="AlphaFoldDB" id="A0A1R3GMZ1"/>
<reference evidence="1 2" key="1">
    <citation type="submission" date="2013-09" db="EMBL/GenBank/DDBJ databases">
        <title>Corchorus capsularis genome sequencing.</title>
        <authorList>
            <person name="Alam M."/>
            <person name="Haque M.S."/>
            <person name="Islam M.S."/>
            <person name="Emdad E.M."/>
            <person name="Islam M.M."/>
            <person name="Ahmed B."/>
            <person name="Halim A."/>
            <person name="Hossen Q.M.M."/>
            <person name="Hossain M.Z."/>
            <person name="Ahmed R."/>
            <person name="Khan M.M."/>
            <person name="Islam R."/>
            <person name="Rashid M.M."/>
            <person name="Khan S.A."/>
            <person name="Rahman M.S."/>
            <person name="Alam M."/>
        </authorList>
    </citation>
    <scope>NUCLEOTIDE SEQUENCE [LARGE SCALE GENOMIC DNA]</scope>
    <source>
        <strain evidence="2">cv. CVL-1</strain>
        <tissue evidence="1">Whole seedling</tissue>
    </source>
</reference>
<comment type="caution">
    <text evidence="1">The sequence shown here is derived from an EMBL/GenBank/DDBJ whole genome shotgun (WGS) entry which is preliminary data.</text>
</comment>
<gene>
    <name evidence="1" type="ORF">CCACVL1_24850</name>
</gene>
<evidence type="ECO:0000313" key="1">
    <source>
        <dbReference type="EMBL" id="OMO59407.1"/>
    </source>
</evidence>
<evidence type="ECO:0000313" key="2">
    <source>
        <dbReference type="Proteomes" id="UP000188268"/>
    </source>
</evidence>
<accession>A0A1R3GMZ1</accession>